<evidence type="ECO:0000256" key="1">
    <source>
        <dbReference type="ARBA" id="ARBA00004651"/>
    </source>
</evidence>
<proteinExistence type="predicted"/>
<feature type="domain" description="MacB-like periplasmic core" evidence="8">
    <location>
        <begin position="20"/>
        <end position="238"/>
    </location>
</feature>
<evidence type="ECO:0000256" key="2">
    <source>
        <dbReference type="ARBA" id="ARBA00022475"/>
    </source>
</evidence>
<dbReference type="GO" id="GO:0005886">
    <property type="term" value="C:plasma membrane"/>
    <property type="evidence" value="ECO:0007669"/>
    <property type="project" value="UniProtKB-SubCell"/>
</dbReference>
<evidence type="ECO:0008006" key="11">
    <source>
        <dbReference type="Google" id="ProtNLM"/>
    </source>
</evidence>
<dbReference type="InterPro" id="IPR025857">
    <property type="entry name" value="MacB_PCD"/>
</dbReference>
<dbReference type="Proteomes" id="UP000189739">
    <property type="component" value="Unassembled WGS sequence"/>
</dbReference>
<dbReference type="PANTHER" id="PTHR30572">
    <property type="entry name" value="MEMBRANE COMPONENT OF TRANSPORTER-RELATED"/>
    <property type="match status" value="1"/>
</dbReference>
<name>A0A1S9PLL4_9SPHI</name>
<feature type="transmembrane region" description="Helical" evidence="6">
    <location>
        <begin position="420"/>
        <end position="441"/>
    </location>
</feature>
<sequence length="788" mass="87392">MLKNYFKIAWRNIYKNKLYSAINIGGLGVGMAVSFMLMLYVYNELTYDKQYKNDERIFTVMRHQPANGEIQSGSSTSVPMAAAMLKDYPEIEKAARMNWAFDKLYTYQDKSVNINTASVDPSFLDIFSIEFVKGSGATAFSELSSIVLTESGAKSLFGTEDAMGKIVKINKERSAKVTGVIKDFASNASFKFNAVGSWAMLEADQPWLKTSGWGNYSFKTYVLVKPGTNMANLNAKISGFIAKNDPNSKSTKVSLFQYSQLHLHSKFVNGKSVGGSIEYVQLFMILAIVILLIACINFMNLSTARSENRAKEVGVRKAVGAGRFSLIKQFMGESLLMSALAFVLAMILVNRLLPYFNGVIGKNLEAPYGSVNFWLIGLGTILITGLIAGSYPALFLSSFRPVKVLKGVNKAGKAAMLPRKILVVVQFVIATAFILSSILIYKQLMFIKSLPAGYDKNNLVELSLDGRLYNDFELFRRDAIETGAISDGVSTSSSISNTNSSSWGITWPGQLPGEDKIPIDQLVTTYHFVSTFNVKLIEGRDFDMGRPSDSTAIMLNQAAVKLMRMKEPLGTQVYWQGAKRTVVGVMQDFILGDPTRPVDPVIVGFMKGWAGTATIRLNNKLSVSDAIAKLNTVYKKYKPEYPFDYKFVDEQYAQKYSTEQLLGTLANWFTILAIVISCLGLFGLASFSAEQRRKEIGIRKVLGASIANLWFNLSKEFVQLVVIAFVIGGALSWYFMNQWLQKYIFHTSISAWVFVATIIISLAVTLLTISWQAIKAALTNPVKNLRSE</sequence>
<keyword evidence="4 6" id="KW-1133">Transmembrane helix</keyword>
<evidence type="ECO:0000313" key="9">
    <source>
        <dbReference type="EMBL" id="OOQ61852.1"/>
    </source>
</evidence>
<evidence type="ECO:0000256" key="4">
    <source>
        <dbReference type="ARBA" id="ARBA00022989"/>
    </source>
</evidence>
<dbReference type="GO" id="GO:0022857">
    <property type="term" value="F:transmembrane transporter activity"/>
    <property type="evidence" value="ECO:0007669"/>
    <property type="project" value="TreeGrafter"/>
</dbReference>
<evidence type="ECO:0000259" key="7">
    <source>
        <dbReference type="Pfam" id="PF02687"/>
    </source>
</evidence>
<feature type="domain" description="ABC3 transporter permease C-terminal" evidence="7">
    <location>
        <begin position="669"/>
        <end position="780"/>
    </location>
</feature>
<dbReference type="STRING" id="1792845.BC343_01950"/>
<accession>A0A1S9PLL4</accession>
<keyword evidence="2" id="KW-1003">Cell membrane</keyword>
<feature type="transmembrane region" description="Helical" evidence="6">
    <location>
        <begin position="279"/>
        <end position="301"/>
    </location>
</feature>
<evidence type="ECO:0000256" key="5">
    <source>
        <dbReference type="ARBA" id="ARBA00023136"/>
    </source>
</evidence>
<keyword evidence="3 6" id="KW-0812">Transmembrane</keyword>
<feature type="transmembrane region" description="Helical" evidence="6">
    <location>
        <begin position="749"/>
        <end position="774"/>
    </location>
</feature>
<gene>
    <name evidence="9" type="ORF">BC343_01950</name>
</gene>
<dbReference type="AlphaFoldDB" id="A0A1S9PLL4"/>
<keyword evidence="10" id="KW-1185">Reference proteome</keyword>
<keyword evidence="5 6" id="KW-0472">Membrane</keyword>
<evidence type="ECO:0000313" key="10">
    <source>
        <dbReference type="Proteomes" id="UP000189739"/>
    </source>
</evidence>
<dbReference type="EMBL" id="MBTF01000001">
    <property type="protein sequence ID" value="OOQ61852.1"/>
    <property type="molecule type" value="Genomic_DNA"/>
</dbReference>
<evidence type="ECO:0000256" key="6">
    <source>
        <dbReference type="SAM" id="Phobius"/>
    </source>
</evidence>
<protein>
    <recommendedName>
        <fullName evidence="11">ABC transporter permease</fullName>
    </recommendedName>
</protein>
<dbReference type="Pfam" id="PF02687">
    <property type="entry name" value="FtsX"/>
    <property type="match status" value="2"/>
</dbReference>
<organism evidence="9 10">
    <name type="scientific">Mucilaginibacter pedocola</name>
    <dbReference type="NCBI Taxonomy" id="1792845"/>
    <lineage>
        <taxon>Bacteria</taxon>
        <taxon>Pseudomonadati</taxon>
        <taxon>Bacteroidota</taxon>
        <taxon>Sphingobacteriia</taxon>
        <taxon>Sphingobacteriales</taxon>
        <taxon>Sphingobacteriaceae</taxon>
        <taxon>Mucilaginibacter</taxon>
    </lineage>
</organism>
<dbReference type="InterPro" id="IPR050250">
    <property type="entry name" value="Macrolide_Exporter_MacB"/>
</dbReference>
<dbReference type="PANTHER" id="PTHR30572:SF18">
    <property type="entry name" value="ABC-TYPE MACROLIDE FAMILY EXPORT SYSTEM PERMEASE COMPONENT 2"/>
    <property type="match status" value="1"/>
</dbReference>
<feature type="transmembrane region" description="Helical" evidence="6">
    <location>
        <begin position="21"/>
        <end position="42"/>
    </location>
</feature>
<evidence type="ECO:0000259" key="8">
    <source>
        <dbReference type="Pfam" id="PF12704"/>
    </source>
</evidence>
<dbReference type="Pfam" id="PF12704">
    <property type="entry name" value="MacB_PCD"/>
    <property type="match status" value="1"/>
</dbReference>
<comment type="caution">
    <text evidence="9">The sequence shown here is derived from an EMBL/GenBank/DDBJ whole genome shotgun (WGS) entry which is preliminary data.</text>
</comment>
<feature type="transmembrane region" description="Helical" evidence="6">
    <location>
        <begin position="717"/>
        <end position="737"/>
    </location>
</feature>
<reference evidence="9 10" key="1">
    <citation type="submission" date="2016-07" db="EMBL/GenBank/DDBJ databases">
        <title>Genomic analysis of zinc-resistant bacterium Mucilaginibacter pedocola TBZ30.</title>
        <authorList>
            <person name="Huang J."/>
            <person name="Tang J."/>
        </authorList>
    </citation>
    <scope>NUCLEOTIDE SEQUENCE [LARGE SCALE GENOMIC DNA]</scope>
    <source>
        <strain evidence="9 10">TBZ30</strain>
    </source>
</reference>
<comment type="subcellular location">
    <subcellularLocation>
        <location evidence="1">Cell membrane</location>
        <topology evidence="1">Multi-pass membrane protein</topology>
    </subcellularLocation>
</comment>
<feature type="transmembrane region" description="Helical" evidence="6">
    <location>
        <begin position="335"/>
        <end position="353"/>
    </location>
</feature>
<dbReference type="InterPro" id="IPR003838">
    <property type="entry name" value="ABC3_permease_C"/>
</dbReference>
<feature type="domain" description="ABC3 transporter permease C-terminal" evidence="7">
    <location>
        <begin position="284"/>
        <end position="397"/>
    </location>
</feature>
<dbReference type="OrthoDB" id="1451596at2"/>
<feature type="transmembrane region" description="Helical" evidence="6">
    <location>
        <begin position="665"/>
        <end position="684"/>
    </location>
</feature>
<evidence type="ECO:0000256" key="3">
    <source>
        <dbReference type="ARBA" id="ARBA00022692"/>
    </source>
</evidence>
<dbReference type="RefSeq" id="WP_078346031.1">
    <property type="nucleotide sequence ID" value="NZ_MBTF01000001.1"/>
</dbReference>
<feature type="transmembrane region" description="Helical" evidence="6">
    <location>
        <begin position="373"/>
        <end position="399"/>
    </location>
</feature>